<proteinExistence type="predicted"/>
<keyword evidence="1" id="KW-1277">Toxin-antitoxin system</keyword>
<accession>A0A1G5SDE8</accession>
<evidence type="ECO:0000256" key="1">
    <source>
        <dbReference type="ARBA" id="ARBA00022649"/>
    </source>
</evidence>
<evidence type="ECO:0000313" key="2">
    <source>
        <dbReference type="EMBL" id="SCZ84439.1"/>
    </source>
</evidence>
<dbReference type="AlphaFoldDB" id="A0A1G5SDE8"/>
<dbReference type="STRING" id="51642.NSMM_160029"/>
<sequence>MNARRLCAFKMSGTMVSHITFNPAAPKKSANLSINADLLQQAKQLNINLSQILEQQLIEIVRQAQRDRWLEENKNALDEYNRRIELRGTFSDGLRRF</sequence>
<protein>
    <submittedName>
        <fullName evidence="2">Post-segregation antitoxin CcdA (Modular protein)</fullName>
    </submittedName>
</protein>
<keyword evidence="3" id="KW-1185">Reference proteome</keyword>
<dbReference type="Proteomes" id="UP000198729">
    <property type="component" value="Unassembled WGS sequence"/>
</dbReference>
<dbReference type="Pfam" id="PF07362">
    <property type="entry name" value="CcdA"/>
    <property type="match status" value="1"/>
</dbReference>
<evidence type="ECO:0000313" key="3">
    <source>
        <dbReference type="Proteomes" id="UP000198729"/>
    </source>
</evidence>
<dbReference type="EMBL" id="FMWO01000021">
    <property type="protein sequence ID" value="SCZ84439.1"/>
    <property type="molecule type" value="Genomic_DNA"/>
</dbReference>
<gene>
    <name evidence="2" type="ORF">NSMM_160029</name>
</gene>
<dbReference type="InterPro" id="IPR009956">
    <property type="entry name" value="Post-segregation_anti-tox_CcdA"/>
</dbReference>
<organism evidence="2 3">
    <name type="scientific">Nitrosomonas mobilis</name>
    <dbReference type="NCBI Taxonomy" id="51642"/>
    <lineage>
        <taxon>Bacteria</taxon>
        <taxon>Pseudomonadati</taxon>
        <taxon>Pseudomonadota</taxon>
        <taxon>Betaproteobacteria</taxon>
        <taxon>Nitrosomonadales</taxon>
        <taxon>Nitrosomonadaceae</taxon>
        <taxon>Nitrosomonas</taxon>
    </lineage>
</organism>
<reference evidence="2 3" key="1">
    <citation type="submission" date="2016-10" db="EMBL/GenBank/DDBJ databases">
        <authorList>
            <person name="de Groot N.N."/>
        </authorList>
    </citation>
    <scope>NUCLEOTIDE SEQUENCE [LARGE SCALE GENOMIC DNA]</scope>
    <source>
        <strain evidence="2">1</strain>
    </source>
</reference>
<name>A0A1G5SDE8_9PROT</name>